<sequence>MALKHYNPTSPSRRGLILVDRSSLHKGGPVKALTEGKRKTGGRNNKGHVTSRGIAGGHKQRYRIVDFKRRKWDVEGTVERLEYDPNRTAFLALINYGPVPFGEVGENGEKSDVAYIIAPQRLAVGDKVVAGKKTDVKPGNAMEIGQMPVGTIVHNVEMKPGKGGQIARSAGTYVQVVGRDRGMVIVRLNSGEQRYIRGECMATVGAVSNPDNQNTNLAKAGRNRWKGIRPLTRGVAKNPVDHPHGGGEGRTSGGRHPVTPWGKPTKGARTRHNKSTDRMIIRSRHAKKKG</sequence>
<dbReference type="GO" id="GO:0005840">
    <property type="term" value="C:ribosome"/>
    <property type="evidence" value="ECO:0007669"/>
    <property type="project" value="UniProtKB-KW"/>
</dbReference>
<dbReference type="InterPro" id="IPR014726">
    <property type="entry name" value="Ribosomal_uL2_dom3"/>
</dbReference>
<evidence type="ECO:0000313" key="11">
    <source>
        <dbReference type="Proteomes" id="UP001058533"/>
    </source>
</evidence>
<dbReference type="PROSITE" id="PS00467">
    <property type="entry name" value="RIBOSOMAL_L2"/>
    <property type="match status" value="1"/>
</dbReference>
<dbReference type="EMBL" id="CP101740">
    <property type="protein sequence ID" value="UUL82911.1"/>
    <property type="molecule type" value="Genomic_DNA"/>
</dbReference>
<dbReference type="InterPro" id="IPR022666">
    <property type="entry name" value="Ribosomal_uL2_RNA-bd_dom"/>
</dbReference>
<evidence type="ECO:0000256" key="7">
    <source>
        <dbReference type="SAM" id="MobiDB-lite"/>
    </source>
</evidence>
<accession>A0ABY5L9U2</accession>
<evidence type="ECO:0000256" key="1">
    <source>
        <dbReference type="ARBA" id="ARBA00005636"/>
    </source>
</evidence>
<gene>
    <name evidence="6 10" type="primary">rplB</name>
    <name evidence="10" type="ORF">NMP03_01325</name>
</gene>
<evidence type="ECO:0000256" key="5">
    <source>
        <dbReference type="ARBA" id="ARBA00023274"/>
    </source>
</evidence>
<evidence type="ECO:0000256" key="2">
    <source>
        <dbReference type="ARBA" id="ARBA00022730"/>
    </source>
</evidence>
<dbReference type="SMART" id="SM01383">
    <property type="entry name" value="Ribosomal_L2"/>
    <property type="match status" value="1"/>
</dbReference>
<dbReference type="Gene3D" id="2.40.50.140">
    <property type="entry name" value="Nucleic acid-binding proteins"/>
    <property type="match status" value="1"/>
</dbReference>
<proteinExistence type="inferred from homology"/>
<evidence type="ECO:0000259" key="9">
    <source>
        <dbReference type="SMART" id="SM01383"/>
    </source>
</evidence>
<dbReference type="SMART" id="SM01382">
    <property type="entry name" value="Ribosomal_L2_C"/>
    <property type="match status" value="1"/>
</dbReference>
<reference evidence="10" key="1">
    <citation type="submission" date="2022-07" db="EMBL/GenBank/DDBJ databases">
        <title>Sphingomonas sp. nov., a novel bacterium isolated from the north slope of the Mount Everest.</title>
        <authorList>
            <person name="Cui X."/>
            <person name="Liu Y."/>
        </authorList>
    </citation>
    <scope>NUCLEOTIDE SEQUENCE</scope>
    <source>
        <strain evidence="10">S5-59</strain>
    </source>
</reference>
<evidence type="ECO:0000256" key="4">
    <source>
        <dbReference type="ARBA" id="ARBA00022980"/>
    </source>
</evidence>
<dbReference type="Gene3D" id="2.30.30.30">
    <property type="match status" value="1"/>
</dbReference>
<keyword evidence="4 6" id="KW-0689">Ribosomal protein</keyword>
<dbReference type="InterPro" id="IPR022669">
    <property type="entry name" value="Ribosomal_uL2_C"/>
</dbReference>
<feature type="region of interest" description="Disordered" evidence="7">
    <location>
        <begin position="27"/>
        <end position="53"/>
    </location>
</feature>
<dbReference type="InterPro" id="IPR014722">
    <property type="entry name" value="Rib_uL2_dom2"/>
</dbReference>
<dbReference type="SUPFAM" id="SSF50249">
    <property type="entry name" value="Nucleic acid-binding proteins"/>
    <property type="match status" value="1"/>
</dbReference>
<dbReference type="Proteomes" id="UP001058533">
    <property type="component" value="Chromosome"/>
</dbReference>
<dbReference type="Pfam" id="PF00181">
    <property type="entry name" value="Ribosomal_L2_N"/>
    <property type="match status" value="1"/>
</dbReference>
<dbReference type="InterPro" id="IPR008991">
    <property type="entry name" value="Translation_prot_SH3-like_sf"/>
</dbReference>
<dbReference type="Pfam" id="PF03947">
    <property type="entry name" value="Ribosomal_L2_C"/>
    <property type="match status" value="1"/>
</dbReference>
<protein>
    <recommendedName>
        <fullName evidence="6">Large ribosomal subunit protein uL2</fullName>
    </recommendedName>
</protein>
<feature type="region of interest" description="Disordered" evidence="7">
    <location>
        <begin position="234"/>
        <end position="276"/>
    </location>
</feature>
<dbReference type="InterPro" id="IPR012340">
    <property type="entry name" value="NA-bd_OB-fold"/>
</dbReference>
<dbReference type="InterPro" id="IPR022671">
    <property type="entry name" value="Ribosomal_uL2_CS"/>
</dbReference>
<dbReference type="PANTHER" id="PTHR13691">
    <property type="entry name" value="RIBOSOMAL PROTEIN L2"/>
    <property type="match status" value="1"/>
</dbReference>
<dbReference type="PIRSF" id="PIRSF002158">
    <property type="entry name" value="Ribosomal_L2"/>
    <property type="match status" value="1"/>
</dbReference>
<comment type="subunit">
    <text evidence="6">Part of the 50S ribosomal subunit. Forms a bridge to the 30S subunit in the 70S ribosome.</text>
</comment>
<evidence type="ECO:0000256" key="6">
    <source>
        <dbReference type="HAMAP-Rule" id="MF_01320"/>
    </source>
</evidence>
<comment type="function">
    <text evidence="6">One of the primary rRNA binding proteins. Required for association of the 30S and 50S subunits to form the 70S ribosome, for tRNA binding and peptide bond formation. It has been suggested to have peptidyltransferase activity; this is somewhat controversial. Makes several contacts with the 16S rRNA in the 70S ribosome.</text>
</comment>
<dbReference type="InterPro" id="IPR005880">
    <property type="entry name" value="Ribosomal_uL2_bac/org-type"/>
</dbReference>
<comment type="similarity">
    <text evidence="1 6">Belongs to the universal ribosomal protein uL2 family.</text>
</comment>
<feature type="domain" description="Large ribosomal subunit protein uL2 C-terminal" evidence="8">
    <location>
        <begin position="136"/>
        <end position="264"/>
    </location>
</feature>
<dbReference type="NCBIfam" id="TIGR01171">
    <property type="entry name" value="rplB_bact"/>
    <property type="match status" value="1"/>
</dbReference>
<dbReference type="SUPFAM" id="SSF50104">
    <property type="entry name" value="Translation proteins SH3-like domain"/>
    <property type="match status" value="1"/>
</dbReference>
<organism evidence="10 11">
    <name type="scientific">Sphingomonas qomolangmaensis</name>
    <dbReference type="NCBI Taxonomy" id="2918765"/>
    <lineage>
        <taxon>Bacteria</taxon>
        <taxon>Pseudomonadati</taxon>
        <taxon>Pseudomonadota</taxon>
        <taxon>Alphaproteobacteria</taxon>
        <taxon>Sphingomonadales</taxon>
        <taxon>Sphingomonadaceae</taxon>
        <taxon>Sphingomonas</taxon>
    </lineage>
</organism>
<keyword evidence="5 6" id="KW-0687">Ribonucleoprotein</keyword>
<dbReference type="InterPro" id="IPR002171">
    <property type="entry name" value="Ribosomal_uL2"/>
</dbReference>
<dbReference type="RefSeq" id="WP_256506762.1">
    <property type="nucleotide sequence ID" value="NZ_CP101740.1"/>
</dbReference>
<keyword evidence="11" id="KW-1185">Reference proteome</keyword>
<feature type="domain" description="Large ribosomal subunit protein uL2 RNA-binding" evidence="9">
    <location>
        <begin position="42"/>
        <end position="130"/>
    </location>
</feature>
<keyword evidence="2 6" id="KW-0699">rRNA-binding</keyword>
<name>A0ABY5L9U2_9SPHN</name>
<evidence type="ECO:0000256" key="3">
    <source>
        <dbReference type="ARBA" id="ARBA00022884"/>
    </source>
</evidence>
<evidence type="ECO:0000259" key="8">
    <source>
        <dbReference type="SMART" id="SM01382"/>
    </source>
</evidence>
<dbReference type="Gene3D" id="4.10.950.10">
    <property type="entry name" value="Ribosomal protein L2, domain 3"/>
    <property type="match status" value="1"/>
</dbReference>
<evidence type="ECO:0000313" key="10">
    <source>
        <dbReference type="EMBL" id="UUL82911.1"/>
    </source>
</evidence>
<keyword evidence="3 6" id="KW-0694">RNA-binding</keyword>
<dbReference type="HAMAP" id="MF_01320_B">
    <property type="entry name" value="Ribosomal_uL2_B"/>
    <property type="match status" value="1"/>
</dbReference>
<dbReference type="PANTHER" id="PTHR13691:SF5">
    <property type="entry name" value="LARGE RIBOSOMAL SUBUNIT PROTEIN UL2M"/>
    <property type="match status" value="1"/>
</dbReference>